<dbReference type="Gene3D" id="3.40.50.2300">
    <property type="match status" value="1"/>
</dbReference>
<organism evidence="5 6">
    <name type="scientific">Candidatus Thiodictyon syntrophicum</name>
    <dbReference type="NCBI Taxonomy" id="1166950"/>
    <lineage>
        <taxon>Bacteria</taxon>
        <taxon>Pseudomonadati</taxon>
        <taxon>Pseudomonadota</taxon>
        <taxon>Gammaproteobacteria</taxon>
        <taxon>Chromatiales</taxon>
        <taxon>Chromatiaceae</taxon>
        <taxon>Thiodictyon</taxon>
    </lineage>
</organism>
<dbReference type="PANTHER" id="PTHR44591:SF3">
    <property type="entry name" value="RESPONSE REGULATORY DOMAIN-CONTAINING PROTEIN"/>
    <property type="match status" value="1"/>
</dbReference>
<dbReference type="RefSeq" id="WP_100919104.1">
    <property type="nucleotide sequence ID" value="NZ_CP020370.1"/>
</dbReference>
<dbReference type="InterPro" id="IPR001789">
    <property type="entry name" value="Sig_transdc_resp-reg_receiver"/>
</dbReference>
<dbReference type="Proteomes" id="UP000232638">
    <property type="component" value="Chromosome"/>
</dbReference>
<feature type="modified residue" description="4-aspartylphosphate" evidence="2">
    <location>
        <position position="78"/>
    </location>
</feature>
<dbReference type="InterPro" id="IPR050595">
    <property type="entry name" value="Bact_response_regulator"/>
</dbReference>
<gene>
    <name evidence="5" type="ORF">THSYN_10465</name>
</gene>
<name>A0A2K8U8F2_9GAMM</name>
<protein>
    <recommendedName>
        <fullName evidence="4">Response regulatory domain-containing protein</fullName>
    </recommendedName>
</protein>
<feature type="region of interest" description="Disordered" evidence="3">
    <location>
        <begin position="1"/>
        <end position="23"/>
    </location>
</feature>
<dbReference type="PANTHER" id="PTHR44591">
    <property type="entry name" value="STRESS RESPONSE REGULATOR PROTEIN 1"/>
    <property type="match status" value="1"/>
</dbReference>
<accession>A0A2K8U8F2</accession>
<dbReference type="AlphaFoldDB" id="A0A2K8U8F2"/>
<evidence type="ECO:0000256" key="2">
    <source>
        <dbReference type="PROSITE-ProRule" id="PRU00169"/>
    </source>
</evidence>
<reference evidence="5 6" key="1">
    <citation type="submission" date="2017-03" db="EMBL/GenBank/DDBJ databases">
        <title>Complete genome sequence of Candidatus 'Thiodictyon syntrophicum' sp. nov. strain Cad16T, a photolithoautotroph purple sulfur bacterium isolated from an alpine meromictic lake.</title>
        <authorList>
            <person name="Luedin S.M."/>
            <person name="Pothier J.F."/>
            <person name="Danza F."/>
            <person name="Storelli N."/>
            <person name="Wittwer M."/>
            <person name="Tonolla M."/>
        </authorList>
    </citation>
    <scope>NUCLEOTIDE SEQUENCE [LARGE SCALE GENOMIC DNA]</scope>
    <source>
        <strain evidence="5 6">Cad16T</strain>
    </source>
</reference>
<evidence type="ECO:0000256" key="3">
    <source>
        <dbReference type="SAM" id="MobiDB-lite"/>
    </source>
</evidence>
<dbReference type="OrthoDB" id="9801101at2"/>
<feature type="domain" description="Response regulatory" evidence="4">
    <location>
        <begin position="29"/>
        <end position="90"/>
    </location>
</feature>
<feature type="compositionally biased region" description="Acidic residues" evidence="3">
    <location>
        <begin position="8"/>
        <end position="18"/>
    </location>
</feature>
<evidence type="ECO:0000259" key="4">
    <source>
        <dbReference type="PROSITE" id="PS50110"/>
    </source>
</evidence>
<dbReference type="KEGG" id="tsy:THSYN_10465"/>
<dbReference type="Pfam" id="PF00072">
    <property type="entry name" value="Response_reg"/>
    <property type="match status" value="1"/>
</dbReference>
<sequence length="90" mass="9811">MTRRESEYDNDNDNDAQDAEMIPATDDGTLLVIDDEPDNLRLALEILREHGLGVLSARDGATGLHIAGRLRPDLILLDIGMPGLDGNTWG</sequence>
<dbReference type="EMBL" id="CP020370">
    <property type="protein sequence ID" value="AUB81331.1"/>
    <property type="molecule type" value="Genomic_DNA"/>
</dbReference>
<evidence type="ECO:0000256" key="1">
    <source>
        <dbReference type="ARBA" id="ARBA00022553"/>
    </source>
</evidence>
<dbReference type="GO" id="GO:0000160">
    <property type="term" value="P:phosphorelay signal transduction system"/>
    <property type="evidence" value="ECO:0007669"/>
    <property type="project" value="InterPro"/>
</dbReference>
<keyword evidence="6" id="KW-1185">Reference proteome</keyword>
<dbReference type="InterPro" id="IPR011006">
    <property type="entry name" value="CheY-like_superfamily"/>
</dbReference>
<dbReference type="SUPFAM" id="SSF52172">
    <property type="entry name" value="CheY-like"/>
    <property type="match status" value="1"/>
</dbReference>
<proteinExistence type="predicted"/>
<dbReference type="PROSITE" id="PS50110">
    <property type="entry name" value="RESPONSE_REGULATORY"/>
    <property type="match status" value="1"/>
</dbReference>
<evidence type="ECO:0000313" key="5">
    <source>
        <dbReference type="EMBL" id="AUB81331.1"/>
    </source>
</evidence>
<evidence type="ECO:0000313" key="6">
    <source>
        <dbReference type="Proteomes" id="UP000232638"/>
    </source>
</evidence>
<keyword evidence="1 2" id="KW-0597">Phosphoprotein</keyword>